<evidence type="ECO:0008006" key="5">
    <source>
        <dbReference type="Google" id="ProtNLM"/>
    </source>
</evidence>
<dbReference type="EMBL" id="UPTC01000134">
    <property type="protein sequence ID" value="VBB26692.1"/>
    <property type="molecule type" value="Genomic_DNA"/>
</dbReference>
<proteinExistence type="predicted"/>
<keyword evidence="1" id="KW-0106">Calcium</keyword>
<evidence type="ECO:0000256" key="1">
    <source>
        <dbReference type="ARBA" id="ARBA00022837"/>
    </source>
</evidence>
<gene>
    <name evidence="3" type="ORF">NAV_LOCUS1522</name>
</gene>
<accession>A0A498S565</accession>
<keyword evidence="4" id="KW-1185">Reference proteome</keyword>
<dbReference type="AlphaFoldDB" id="A0A498S565"/>
<reference evidence="3 4" key="1">
    <citation type="submission" date="2018-08" db="EMBL/GenBank/DDBJ databases">
        <authorList>
            <person name="Laetsch R D."/>
            <person name="Stevens L."/>
            <person name="Kumar S."/>
            <person name="Blaxter L. M."/>
        </authorList>
    </citation>
    <scope>NUCLEOTIDE SEQUENCE [LARGE SCALE GENOMIC DNA]</scope>
</reference>
<evidence type="ECO:0000256" key="2">
    <source>
        <dbReference type="SAM" id="SignalP"/>
    </source>
</evidence>
<dbReference type="InterPro" id="IPR018247">
    <property type="entry name" value="EF_Hand_1_Ca_BS"/>
</dbReference>
<feature type="signal peptide" evidence="2">
    <location>
        <begin position="1"/>
        <end position="18"/>
    </location>
</feature>
<protein>
    <recommendedName>
        <fullName evidence="5">EF-hand domain-containing protein</fullName>
    </recommendedName>
</protein>
<evidence type="ECO:0000313" key="3">
    <source>
        <dbReference type="EMBL" id="VBB26692.1"/>
    </source>
</evidence>
<dbReference type="PROSITE" id="PS00018">
    <property type="entry name" value="EF_HAND_1"/>
    <property type="match status" value="1"/>
</dbReference>
<sequence length="80" mass="9464">MLIFLFHSLLCSIYLVNSRTITLRVPDSSSSEFSYETAAEQFGRSDQNGDNKLSFDEYLHLDLPYEKMKKYEFKQIDKNR</sequence>
<feature type="chain" id="PRO_5019841376" description="EF-hand domain-containing protein" evidence="2">
    <location>
        <begin position="19"/>
        <end position="80"/>
    </location>
</feature>
<dbReference type="InterPro" id="IPR011992">
    <property type="entry name" value="EF-hand-dom_pair"/>
</dbReference>
<evidence type="ECO:0000313" key="4">
    <source>
        <dbReference type="Proteomes" id="UP000276991"/>
    </source>
</evidence>
<keyword evidence="2" id="KW-0732">Signal</keyword>
<dbReference type="Proteomes" id="UP000276991">
    <property type="component" value="Unassembled WGS sequence"/>
</dbReference>
<name>A0A498S565_ACAVI</name>
<dbReference type="SUPFAM" id="SSF47473">
    <property type="entry name" value="EF-hand"/>
    <property type="match status" value="1"/>
</dbReference>
<organism evidence="3 4">
    <name type="scientific">Acanthocheilonema viteae</name>
    <name type="common">Filarial nematode worm</name>
    <name type="synonym">Dipetalonema viteae</name>
    <dbReference type="NCBI Taxonomy" id="6277"/>
    <lineage>
        <taxon>Eukaryota</taxon>
        <taxon>Metazoa</taxon>
        <taxon>Ecdysozoa</taxon>
        <taxon>Nematoda</taxon>
        <taxon>Chromadorea</taxon>
        <taxon>Rhabditida</taxon>
        <taxon>Spirurina</taxon>
        <taxon>Spiruromorpha</taxon>
        <taxon>Filarioidea</taxon>
        <taxon>Onchocercidae</taxon>
        <taxon>Acanthocheilonema</taxon>
    </lineage>
</organism>
<dbReference type="OrthoDB" id="5854235at2759"/>